<evidence type="ECO:0000256" key="3">
    <source>
        <dbReference type="ARBA" id="ARBA00022737"/>
    </source>
</evidence>
<dbReference type="GO" id="GO:0000977">
    <property type="term" value="F:RNA polymerase II transcription regulatory region sequence-specific DNA binding"/>
    <property type="evidence" value="ECO:0007669"/>
    <property type="project" value="TreeGrafter"/>
</dbReference>
<dbReference type="SMART" id="SM00438">
    <property type="entry name" value="ZnF_NFX"/>
    <property type="match status" value="11"/>
</dbReference>
<dbReference type="GO" id="GO:0008270">
    <property type="term" value="F:zinc ion binding"/>
    <property type="evidence" value="ECO:0007669"/>
    <property type="project" value="UniProtKB-KW"/>
</dbReference>
<evidence type="ECO:0000256" key="2">
    <source>
        <dbReference type="ARBA" id="ARBA00022723"/>
    </source>
</evidence>
<dbReference type="PROSITE" id="PS50016">
    <property type="entry name" value="ZF_PHD_2"/>
    <property type="match status" value="1"/>
</dbReference>
<keyword evidence="9" id="KW-0812">Transmembrane</keyword>
<dbReference type="SUPFAM" id="SSF57850">
    <property type="entry name" value="RING/U-box"/>
    <property type="match status" value="1"/>
</dbReference>
<evidence type="ECO:0000256" key="4">
    <source>
        <dbReference type="ARBA" id="ARBA00022771"/>
    </source>
</evidence>
<organism evidence="11 12">
    <name type="scientific">Photinus pyralis</name>
    <name type="common">Common eastern firefly</name>
    <name type="synonym">Lampyris pyralis</name>
    <dbReference type="NCBI Taxonomy" id="7054"/>
    <lineage>
        <taxon>Eukaryota</taxon>
        <taxon>Metazoa</taxon>
        <taxon>Ecdysozoa</taxon>
        <taxon>Arthropoda</taxon>
        <taxon>Hexapoda</taxon>
        <taxon>Insecta</taxon>
        <taxon>Pterygota</taxon>
        <taxon>Neoptera</taxon>
        <taxon>Endopterygota</taxon>
        <taxon>Coleoptera</taxon>
        <taxon>Polyphaga</taxon>
        <taxon>Elateriformia</taxon>
        <taxon>Elateroidea</taxon>
        <taxon>Lampyridae</taxon>
        <taxon>Lampyrinae</taxon>
        <taxon>Photinus</taxon>
    </lineage>
</organism>
<keyword evidence="5" id="KW-0862">Zinc</keyword>
<dbReference type="GO" id="GO:0000981">
    <property type="term" value="F:DNA-binding transcription factor activity, RNA polymerase II-specific"/>
    <property type="evidence" value="ECO:0007669"/>
    <property type="project" value="TreeGrafter"/>
</dbReference>
<feature type="coiled-coil region" evidence="7">
    <location>
        <begin position="767"/>
        <end position="798"/>
    </location>
</feature>
<evidence type="ECO:0000313" key="11">
    <source>
        <dbReference type="EMBL" id="KAB0795794.1"/>
    </source>
</evidence>
<keyword evidence="7" id="KW-0175">Coiled coil</keyword>
<dbReference type="Pfam" id="PF01422">
    <property type="entry name" value="zf-NF-X1"/>
    <property type="match status" value="11"/>
</dbReference>
<keyword evidence="9" id="KW-1133">Transmembrane helix</keyword>
<dbReference type="InParanoid" id="A0A5N4AER1"/>
<evidence type="ECO:0000256" key="8">
    <source>
        <dbReference type="SAM" id="MobiDB-lite"/>
    </source>
</evidence>
<dbReference type="InterPro" id="IPR034078">
    <property type="entry name" value="NFX1_fam"/>
</dbReference>
<evidence type="ECO:0000256" key="9">
    <source>
        <dbReference type="SAM" id="Phobius"/>
    </source>
</evidence>
<dbReference type="PANTHER" id="PTHR12360:SF1">
    <property type="entry name" value="NF-X1-TYPE ZINC FINGER PROTEIN NFXL1"/>
    <property type="match status" value="1"/>
</dbReference>
<feature type="transmembrane region" description="Helical" evidence="9">
    <location>
        <begin position="825"/>
        <end position="843"/>
    </location>
</feature>
<accession>A0A5N4AER1</accession>
<keyword evidence="2" id="KW-0479">Metal-binding</keyword>
<keyword evidence="9" id="KW-0472">Membrane</keyword>
<dbReference type="EMBL" id="VVIM01000007">
    <property type="protein sequence ID" value="KAB0795794.1"/>
    <property type="molecule type" value="Genomic_DNA"/>
</dbReference>
<protein>
    <recommendedName>
        <fullName evidence="10">PHD-type domain-containing protein</fullName>
    </recommendedName>
</protein>
<evidence type="ECO:0000259" key="10">
    <source>
        <dbReference type="PROSITE" id="PS50016"/>
    </source>
</evidence>
<sequence>MSGKKGAKSQNPWGKNQPPSLDTNGKNVNKSEQKFKEVQAKMQQAVQKHVKEWDSSSEEEEELQTNSIISKLFEKYKLSGGLTENLEAHSFVTDVSGVICAICISSVKRSDPVWNCKGCFSQFHLNCIQLWSKNKVFELKQSFEDAALMKKTVKIIWDCPKCRYEYDPSQIPMKYLCFCQKAENPPFQPLLIPHSCGDVCHRDLKPLCGHKCLMLCHRGPCMPCPQNVKVSCLCGRQTPQTRRCNNKEWSCKAVCDKLLECKIHKCGDMCHKGDCQPCPKKSLQKCVCGAKTRLRECASPVWQCDVVCGKPLECGHHNCEEACHIGKCEPCSLSKTRTCPCGKSSFVLECTKETPTCGDTCGKVLECGIHICFQRCHKDKCGMCLEFVKKFCRCGLQAKEVQCRKVFTCETKCKNLKDCLKHPCNRKCCEGNCPPCEKPCGRTLKCGNHKCSSVCHRGECYPCNLTDVVYCRCRGTSVTVPCGRKKRTRPPKCSLPCKIRPNCHHEKREKHNCHFDSCPPCEQICNKTLLCSHKCPSPCHSGVLVMVEGQRGAMPWEQTNPHLMRKSLPCPDCVVPVSVTCPGEHETSDWPCYAARGGGCGRSCGRVLKCSNHKCFLPCHLVENASDGLSAGSNCLSCENECQKERPEGCTHKCPNPCHSEDCPPCKQMLRVKCLCGLNQPYVVCSEWTSATDKTGLESCGNQCPKNYPCGHRCRANCHAGECLNPELCQKKVKIYCNCKRIKREFSCELVRANKAVVSCDDACFLKQKEEKRLRDLEAEHKRRLEEVENRRELEKYEKLFHGKKKVKDRKVVSEKEEKSFFQKYWLIVTSTLILVIAIYFIFS</sequence>
<dbReference type="AlphaFoldDB" id="A0A5N4AER1"/>
<feature type="region of interest" description="Disordered" evidence="8">
    <location>
        <begin position="1"/>
        <end position="41"/>
    </location>
</feature>
<evidence type="ECO:0000313" key="12">
    <source>
        <dbReference type="Proteomes" id="UP000327044"/>
    </source>
</evidence>
<feature type="domain" description="PHD-type" evidence="10">
    <location>
        <begin position="97"/>
        <end position="165"/>
    </location>
</feature>
<proteinExistence type="inferred from homology"/>
<evidence type="ECO:0000256" key="6">
    <source>
        <dbReference type="PROSITE-ProRule" id="PRU00146"/>
    </source>
</evidence>
<keyword evidence="12" id="KW-1185">Reference proteome</keyword>
<gene>
    <name evidence="11" type="ORF">PPYR_09855</name>
</gene>
<evidence type="ECO:0000256" key="5">
    <source>
        <dbReference type="ARBA" id="ARBA00022833"/>
    </source>
</evidence>
<dbReference type="Proteomes" id="UP000327044">
    <property type="component" value="Unassembled WGS sequence"/>
</dbReference>
<dbReference type="FunCoup" id="A0A5N4AER1">
    <property type="interactions" value="2340"/>
</dbReference>
<keyword evidence="3" id="KW-0677">Repeat</keyword>
<feature type="compositionally biased region" description="Basic and acidic residues" evidence="8">
    <location>
        <begin position="29"/>
        <end position="39"/>
    </location>
</feature>
<dbReference type="OrthoDB" id="536399at2759"/>
<comment type="similarity">
    <text evidence="1">Belongs to the NFX1 family.</text>
</comment>
<dbReference type="GO" id="GO:0005634">
    <property type="term" value="C:nucleus"/>
    <property type="evidence" value="ECO:0007669"/>
    <property type="project" value="InterPro"/>
</dbReference>
<dbReference type="InterPro" id="IPR000967">
    <property type="entry name" value="Znf_NFX1"/>
</dbReference>
<name>A0A5N4AER1_PHOPY</name>
<dbReference type="InterPro" id="IPR019787">
    <property type="entry name" value="Znf_PHD-finger"/>
</dbReference>
<dbReference type="PANTHER" id="PTHR12360">
    <property type="entry name" value="NUCLEAR TRANSCRIPTION FACTOR, X-BOX BINDING 1 NFX1"/>
    <property type="match status" value="1"/>
</dbReference>
<evidence type="ECO:0000256" key="1">
    <source>
        <dbReference type="ARBA" id="ARBA00007269"/>
    </source>
</evidence>
<evidence type="ECO:0000256" key="7">
    <source>
        <dbReference type="SAM" id="Coils"/>
    </source>
</evidence>
<keyword evidence="4 6" id="KW-0863">Zinc-finger</keyword>
<comment type="caution">
    <text evidence="11">The sequence shown here is derived from an EMBL/GenBank/DDBJ whole genome shotgun (WGS) entry which is preliminary data.</text>
</comment>
<feature type="compositionally biased region" description="Polar residues" evidence="8">
    <location>
        <begin position="8"/>
        <end position="28"/>
    </location>
</feature>
<dbReference type="CDD" id="cd06008">
    <property type="entry name" value="NF-X1-zinc-finger"/>
    <property type="match status" value="7"/>
</dbReference>
<reference evidence="11 12" key="1">
    <citation type="journal article" date="2018" name="Elife">
        <title>Firefly genomes illuminate parallel origins of bioluminescence in beetles.</title>
        <authorList>
            <person name="Fallon T.R."/>
            <person name="Lower S.E."/>
            <person name="Chang C.H."/>
            <person name="Bessho-Uehara M."/>
            <person name="Martin G.J."/>
            <person name="Bewick A.J."/>
            <person name="Behringer M."/>
            <person name="Debat H.J."/>
            <person name="Wong I."/>
            <person name="Day J.C."/>
            <person name="Suvorov A."/>
            <person name="Silva C.J."/>
            <person name="Stanger-Hall K.F."/>
            <person name="Hall D.W."/>
            <person name="Schmitz R.J."/>
            <person name="Nelson D.R."/>
            <person name="Lewis S.M."/>
            <person name="Shigenobu S."/>
            <person name="Bybee S.M."/>
            <person name="Larracuente A.M."/>
            <person name="Oba Y."/>
            <person name="Weng J.K."/>
        </authorList>
    </citation>
    <scope>NUCLEOTIDE SEQUENCE [LARGE SCALE GENOMIC DNA]</scope>
    <source>
        <strain evidence="11">1611_PpyrPB1</strain>
        <tissue evidence="11">Whole body</tissue>
    </source>
</reference>